<comment type="caution">
    <text evidence="2">The sequence shown here is derived from an EMBL/GenBank/DDBJ whole genome shotgun (WGS) entry which is preliminary data.</text>
</comment>
<evidence type="ECO:0000313" key="3">
    <source>
        <dbReference type="Proteomes" id="UP000707352"/>
    </source>
</evidence>
<keyword evidence="1" id="KW-0472">Membrane</keyword>
<feature type="transmembrane region" description="Helical" evidence="1">
    <location>
        <begin position="6"/>
        <end position="26"/>
    </location>
</feature>
<gene>
    <name evidence="2" type="ORF">HB375_03535</name>
</gene>
<feature type="transmembrane region" description="Helical" evidence="1">
    <location>
        <begin position="90"/>
        <end position="107"/>
    </location>
</feature>
<dbReference type="Proteomes" id="UP000707352">
    <property type="component" value="Unassembled WGS sequence"/>
</dbReference>
<reference evidence="2 3" key="1">
    <citation type="submission" date="2020-03" db="EMBL/GenBank/DDBJ databases">
        <title>The genome sequence of Microvirga sp. c23x22.</title>
        <authorList>
            <person name="Zhang X."/>
        </authorList>
    </citation>
    <scope>NUCLEOTIDE SEQUENCE [LARGE SCALE GENOMIC DNA]</scope>
    <source>
        <strain evidence="3">c23x22</strain>
    </source>
</reference>
<protein>
    <submittedName>
        <fullName evidence="2">VanZ family protein</fullName>
    </submittedName>
</protein>
<keyword evidence="1" id="KW-0812">Transmembrane</keyword>
<organism evidence="2 3">
    <name type="scientific">Microvirga terricola</name>
    <dbReference type="NCBI Taxonomy" id="2719797"/>
    <lineage>
        <taxon>Bacteria</taxon>
        <taxon>Pseudomonadati</taxon>
        <taxon>Pseudomonadota</taxon>
        <taxon>Alphaproteobacteria</taxon>
        <taxon>Hyphomicrobiales</taxon>
        <taxon>Methylobacteriaceae</taxon>
        <taxon>Microvirga</taxon>
    </lineage>
</organism>
<dbReference type="RefSeq" id="WP_167671548.1">
    <property type="nucleotide sequence ID" value="NZ_JAATJS010000001.1"/>
</dbReference>
<keyword evidence="1" id="KW-1133">Transmembrane helix</keyword>
<name>A0ABX0V755_9HYPH</name>
<feature type="transmembrane region" description="Helical" evidence="1">
    <location>
        <begin position="38"/>
        <end position="57"/>
    </location>
</feature>
<proteinExistence type="predicted"/>
<evidence type="ECO:0000313" key="2">
    <source>
        <dbReference type="EMBL" id="NIX75685.1"/>
    </source>
</evidence>
<evidence type="ECO:0000256" key="1">
    <source>
        <dbReference type="SAM" id="Phobius"/>
    </source>
</evidence>
<keyword evidence="3" id="KW-1185">Reference proteome</keyword>
<dbReference type="EMBL" id="JAATJS010000001">
    <property type="protein sequence ID" value="NIX75685.1"/>
    <property type="molecule type" value="Genomic_DNA"/>
</dbReference>
<sequence length="116" mass="12468">MTIRVFIRWVGWLLVLAVTAFSLLPIQFRPTTEAPANLERIAAFAAIGGAFCLGYPGQRVRIVLLTLAVVGLLEGTQNLVSGRHGRLSDATMKAVGALLGAAGVALIERRISRRSR</sequence>
<accession>A0ABX0V755</accession>